<keyword evidence="3" id="KW-0812">Transmembrane</keyword>
<protein>
    <submittedName>
        <fullName evidence="4">Uncharacterized protein</fullName>
    </submittedName>
</protein>
<accession>A0AA95H1K9</accession>
<keyword evidence="3" id="KW-0472">Membrane</keyword>
<feature type="coiled-coil region" evidence="1">
    <location>
        <begin position="27"/>
        <end position="57"/>
    </location>
</feature>
<dbReference type="Gene3D" id="1.10.150.20">
    <property type="entry name" value="5' to 3' exonuclease, C-terminal subdomain"/>
    <property type="match status" value="1"/>
</dbReference>
<sequence length="362" mass="38512">MFQALGILFLGILLGLLIEWIYTALFVPSSKDKNKKLEEALQTARKENASLQRWIQKLQGAESIPTVNSTDETTGKKSEETVAESSGAVSELVTLPVAEHVTSPIIPADVPVQPVETVVTPEASSTAAIESPAVTEVIEPVAPAKLVNSVEPALETEAETAPEAVVEEAAMPEITEDSTVPSLTVAEVVAAAQADVVAQELQAEAEDQAIQVETTDAELTIKPSAAEIVQSTANADEVVDPATLYSVEEPVPLADEEPDAAKPEQASAPEASLDTAITDSSTTSDFTKIHGIGPKLADLFKESGVTSYKHLANMDINQIDKLFADNSMLYNRAVAVTWPQQAKLAEAGDWSALRKFKASRKK</sequence>
<gene>
    <name evidence="4" type="ORF">QJT80_09200</name>
</gene>
<reference evidence="4" key="2">
    <citation type="submission" date="2023-04" db="EMBL/GenBank/DDBJ databases">
        <authorList>
            <person name="Beletskiy A.V."/>
            <person name="Mardanov A.V."/>
            <person name="Ravin N.V."/>
        </authorList>
    </citation>
    <scope>NUCLEOTIDE SEQUENCE</scope>
    <source>
        <strain evidence="4">GKL-01</strain>
    </source>
</reference>
<keyword evidence="1" id="KW-0175">Coiled coil</keyword>
<evidence type="ECO:0000313" key="4">
    <source>
        <dbReference type="EMBL" id="WGZ89677.1"/>
    </source>
</evidence>
<dbReference type="EMBL" id="CP124755">
    <property type="protein sequence ID" value="WGZ89677.1"/>
    <property type="molecule type" value="Genomic_DNA"/>
</dbReference>
<keyword evidence="3" id="KW-1133">Transmembrane helix</keyword>
<dbReference type="Proteomes" id="UP001300672">
    <property type="component" value="Chromosome"/>
</dbReference>
<evidence type="ECO:0000256" key="3">
    <source>
        <dbReference type="SAM" id="Phobius"/>
    </source>
</evidence>
<organism evidence="4">
    <name type="scientific">Candidatus Thiocaldithrix dubininis</name>
    <dbReference type="NCBI Taxonomy" id="3080823"/>
    <lineage>
        <taxon>Bacteria</taxon>
        <taxon>Pseudomonadati</taxon>
        <taxon>Pseudomonadota</taxon>
        <taxon>Gammaproteobacteria</taxon>
        <taxon>Thiotrichales</taxon>
        <taxon>Thiotrichaceae</taxon>
        <taxon>Candidatus Thiocaldithrix</taxon>
    </lineage>
</organism>
<evidence type="ECO:0000256" key="1">
    <source>
        <dbReference type="SAM" id="Coils"/>
    </source>
</evidence>
<proteinExistence type="predicted"/>
<dbReference type="KEGG" id="tdu:QJT80_09200"/>
<feature type="region of interest" description="Disordered" evidence="2">
    <location>
        <begin position="62"/>
        <end position="85"/>
    </location>
</feature>
<feature type="transmembrane region" description="Helical" evidence="3">
    <location>
        <begin position="6"/>
        <end position="27"/>
    </location>
</feature>
<reference evidence="4" key="1">
    <citation type="journal article" date="2023" name="Int. J. Mol. Sci.">
        <title>Metagenomics Revealed a New Genus 'Candidatus Thiocaldithrix dubininis' gen. nov., sp. nov. and a New Species 'Candidatus Thiothrix putei' sp. nov. in the Family Thiotrichaceae, Some Members of Which Have Traits of Both Na+- and H+-Motive Energetics.</title>
        <authorList>
            <person name="Ravin N.V."/>
            <person name="Muntyan M.S."/>
            <person name="Smolyakov D.D."/>
            <person name="Rudenko T.S."/>
            <person name="Beletsky A.V."/>
            <person name="Mardanov A.V."/>
            <person name="Grabovich M.Y."/>
        </authorList>
    </citation>
    <scope>NUCLEOTIDE SEQUENCE</scope>
    <source>
        <strain evidence="4">GKL-01</strain>
    </source>
</reference>
<evidence type="ECO:0000256" key="2">
    <source>
        <dbReference type="SAM" id="MobiDB-lite"/>
    </source>
</evidence>
<dbReference type="AlphaFoldDB" id="A0AA95H1K9"/>
<name>A0AA95H1K9_9GAMM</name>